<reference evidence="3 4" key="1">
    <citation type="journal article" date="2009" name="Stand. Genomic Sci.">
        <title>Complete genome sequence of Saccharomonospora viridis type strain (P101).</title>
        <authorList>
            <person name="Pati A."/>
            <person name="Sikorski J."/>
            <person name="Nolan M."/>
            <person name="Lapidus A."/>
            <person name="Copeland A."/>
            <person name="Glavina Del Rio T."/>
            <person name="Lucas S."/>
            <person name="Chen F."/>
            <person name="Tice H."/>
            <person name="Pitluck S."/>
            <person name="Cheng J.F."/>
            <person name="Chertkov O."/>
            <person name="Brettin T."/>
            <person name="Han C."/>
            <person name="Detter J.C."/>
            <person name="Kuske C."/>
            <person name="Bruce D."/>
            <person name="Goodwin L."/>
            <person name="Chain P."/>
            <person name="D'haeseleer P."/>
            <person name="Chen A."/>
            <person name="Palaniappan K."/>
            <person name="Ivanova N."/>
            <person name="Mavromatis K."/>
            <person name="Mikhailova N."/>
            <person name="Rohde M."/>
            <person name="Tindall B.J."/>
            <person name="Goker M."/>
            <person name="Bristow J."/>
            <person name="Eisen J.A."/>
            <person name="Markowitz V."/>
            <person name="Hugenholtz P."/>
            <person name="Kyrpides N.C."/>
            <person name="Klenk H.P."/>
        </authorList>
    </citation>
    <scope>NUCLEOTIDE SEQUENCE [LARGE SCALE GENOMIC DNA]</scope>
    <source>
        <strain evidence="4">ATCC 15386 / DSM 43017 / JCM 3036 / NBRC 12207 / P101</strain>
    </source>
</reference>
<feature type="region of interest" description="Disordered" evidence="1">
    <location>
        <begin position="131"/>
        <end position="150"/>
    </location>
</feature>
<evidence type="ECO:0000256" key="1">
    <source>
        <dbReference type="SAM" id="MobiDB-lite"/>
    </source>
</evidence>
<keyword evidence="2" id="KW-0472">Membrane</keyword>
<organism evidence="3 4">
    <name type="scientific">Saccharomonospora viridis (strain ATCC 15386 / DSM 43017 / JCM 3036 / CCUG 5913 / NBRC 12207 / NCIMB 9602 / P101)</name>
    <name type="common">Thermoactinomyces viridis</name>
    <dbReference type="NCBI Taxonomy" id="471857"/>
    <lineage>
        <taxon>Bacteria</taxon>
        <taxon>Bacillati</taxon>
        <taxon>Actinomycetota</taxon>
        <taxon>Actinomycetes</taxon>
        <taxon>Pseudonocardiales</taxon>
        <taxon>Pseudonocardiaceae</taxon>
        <taxon>Saccharomonospora</taxon>
    </lineage>
</organism>
<evidence type="ECO:0000256" key="2">
    <source>
        <dbReference type="SAM" id="Phobius"/>
    </source>
</evidence>
<name>C7MPS0_SACVD</name>
<dbReference type="KEGG" id="svi:Svir_12670"/>
<evidence type="ECO:0000313" key="3">
    <source>
        <dbReference type="EMBL" id="ACU96315.1"/>
    </source>
</evidence>
<protein>
    <submittedName>
        <fullName evidence="3">Uncharacterized protein</fullName>
    </submittedName>
</protein>
<sequence length="163" mass="17627">MLTPLLFAMARGTRTEAARIVRYGSEYLGRDLRGKGSATTRVARRLDTMRRGERVGLVLSYAVGAALLSLAVVAAVRCVDQMPAGAPSPARLAAARDVVLVGSAALLWLLTVDGRYRGICALLDRHRRHVETSDQEPSVQMNEPPARTGPCRSCSLRVAGWRA</sequence>
<dbReference type="RefSeq" id="WP_015785630.1">
    <property type="nucleotide sequence ID" value="NC_013159.1"/>
</dbReference>
<gene>
    <name evidence="3" type="ordered locus">Svir_12670</name>
</gene>
<dbReference type="AlphaFoldDB" id="C7MPS0"/>
<feature type="transmembrane region" description="Helical" evidence="2">
    <location>
        <begin position="55"/>
        <end position="76"/>
    </location>
</feature>
<keyword evidence="4" id="KW-1185">Reference proteome</keyword>
<feature type="transmembrane region" description="Helical" evidence="2">
    <location>
        <begin position="88"/>
        <end position="110"/>
    </location>
</feature>
<dbReference type="EMBL" id="CP001683">
    <property type="protein sequence ID" value="ACU96315.1"/>
    <property type="molecule type" value="Genomic_DNA"/>
</dbReference>
<evidence type="ECO:0000313" key="4">
    <source>
        <dbReference type="Proteomes" id="UP000000841"/>
    </source>
</evidence>
<accession>C7MPS0</accession>
<dbReference type="HOGENOM" id="CLU_1625873_0_0_11"/>
<dbReference type="Proteomes" id="UP000000841">
    <property type="component" value="Chromosome"/>
</dbReference>
<dbReference type="STRING" id="471857.Svir_12670"/>
<proteinExistence type="predicted"/>
<keyword evidence="2" id="KW-0812">Transmembrane</keyword>
<keyword evidence="2" id="KW-1133">Transmembrane helix</keyword>